<dbReference type="PANTHER" id="PTHR43244:SF1">
    <property type="entry name" value="5,10-METHYLENETETRAHYDROMETHANOPTERIN REDUCTASE"/>
    <property type="match status" value="1"/>
</dbReference>
<dbReference type="CDD" id="cd01097">
    <property type="entry name" value="Tetrahydromethanopterin_reductase"/>
    <property type="match status" value="1"/>
</dbReference>
<evidence type="ECO:0000256" key="2">
    <source>
        <dbReference type="SAM" id="MobiDB-lite"/>
    </source>
</evidence>
<gene>
    <name evidence="4" type="ORF">SHKM778_44060</name>
</gene>
<dbReference type="GO" id="GO:0016705">
    <property type="term" value="F:oxidoreductase activity, acting on paired donors, with incorporation or reduction of molecular oxygen"/>
    <property type="evidence" value="ECO:0007669"/>
    <property type="project" value="InterPro"/>
</dbReference>
<dbReference type="SUPFAM" id="SSF89796">
    <property type="entry name" value="CoA-transferase family III (CaiB/BaiF)"/>
    <property type="match status" value="1"/>
</dbReference>
<dbReference type="InterPro" id="IPR023606">
    <property type="entry name" value="CoA-Trfase_III_dom_1_sf"/>
</dbReference>
<dbReference type="InterPro" id="IPR050564">
    <property type="entry name" value="F420-G6PD/mer"/>
</dbReference>
<proteinExistence type="predicted"/>
<dbReference type="InterPro" id="IPR003673">
    <property type="entry name" value="CoA-Trfase_fam_III"/>
</dbReference>
<dbReference type="Pfam" id="PF00296">
    <property type="entry name" value="Bac_luciferase"/>
    <property type="match status" value="1"/>
</dbReference>
<evidence type="ECO:0000256" key="1">
    <source>
        <dbReference type="ARBA" id="ARBA00023002"/>
    </source>
</evidence>
<dbReference type="InterPro" id="IPR019951">
    <property type="entry name" value="F420_OxRdatse_Rv3520c_pred"/>
</dbReference>
<feature type="region of interest" description="Disordered" evidence="2">
    <location>
        <begin position="141"/>
        <end position="183"/>
    </location>
</feature>
<dbReference type="AlphaFoldDB" id="A0AAT9HL75"/>
<dbReference type="EMBL" id="AP035768">
    <property type="protein sequence ID" value="BFO18018.1"/>
    <property type="molecule type" value="Genomic_DNA"/>
</dbReference>
<dbReference type="InterPro" id="IPR044855">
    <property type="entry name" value="CoA-Trfase_III_dom3_sf"/>
</dbReference>
<reference evidence="4" key="2">
    <citation type="submission" date="2024-07" db="EMBL/GenBank/DDBJ databases">
        <title>Streptomyces haneummycinica sp. nov., a new antibiotic-producing actinobacterium isolated from marine sediment.</title>
        <authorList>
            <person name="Uemura M."/>
            <person name="Hamada M."/>
            <person name="Hirano S."/>
            <person name="Kobayashi K."/>
            <person name="Ohshiro T."/>
            <person name="Kobayashi T."/>
            <person name="Terahara T."/>
        </authorList>
    </citation>
    <scope>NUCLEOTIDE SEQUENCE</scope>
    <source>
        <strain evidence="4">KM77-8</strain>
    </source>
</reference>
<sequence>MVDAAIVDGTAHLTAMFWGMLAEGTWEDARGRNLLDGGCPHYAVYETADGGWMAVGALEPRFYTVFVALLGLDGETLPDRTDPRNWPELRALFASRFKSATRARWTAVFEGTDACVAPVLSLREAADHPHLTGRGTYTEAYGVTQPAPAPGSPTPPAPSGSPGRPRRAHPRRRPRLGRARTAEGPLLMELSTPLTYAADPRTAADRAAALESAGLDAVWVAEAYGFDSPTIMGYLAARTERMRIGSAILNVYSRTPALIAQTAAGLDALTGGRAILGVGASGPQVVEGWHGRRYDKPLGRTREVIELSRRIWRREVIEHRGITELPLPADKGGTLGKPLKLLNHPVRDTIPVHVAALGPANVRMTAELADGWLPFLYVPEHAAKVWGEPLAEGTARRDPALGPLSVVAGGLLALGDDAEAVHDLMRPTVALYVGGMGAPGRNFYHDLVCAYGYESAAATIQEHYLAGRRKDAEAAVPARLLELLCLAGPESRVRDRVEVFREAGVTMLNVTPSAPTPSG</sequence>
<dbReference type="Pfam" id="PF02515">
    <property type="entry name" value="CoA_transf_3"/>
    <property type="match status" value="1"/>
</dbReference>
<dbReference type="SUPFAM" id="SSF51679">
    <property type="entry name" value="Bacterial luciferase-like"/>
    <property type="match status" value="1"/>
</dbReference>
<protein>
    <recommendedName>
        <fullName evidence="3">Luciferase-like domain-containing protein</fullName>
    </recommendedName>
</protein>
<organism evidence="4">
    <name type="scientific">Streptomyces haneummycinicus</name>
    <dbReference type="NCBI Taxonomy" id="3074435"/>
    <lineage>
        <taxon>Bacteria</taxon>
        <taxon>Bacillati</taxon>
        <taxon>Actinomycetota</taxon>
        <taxon>Actinomycetes</taxon>
        <taxon>Kitasatosporales</taxon>
        <taxon>Streptomycetaceae</taxon>
        <taxon>Streptomyces</taxon>
    </lineage>
</organism>
<evidence type="ECO:0000313" key="4">
    <source>
        <dbReference type="EMBL" id="BFO18018.1"/>
    </source>
</evidence>
<keyword evidence="1" id="KW-0560">Oxidoreductase</keyword>
<name>A0AAT9HL75_9ACTN</name>
<feature type="compositionally biased region" description="Basic residues" evidence="2">
    <location>
        <begin position="164"/>
        <end position="178"/>
    </location>
</feature>
<feature type="domain" description="Luciferase-like" evidence="3">
    <location>
        <begin position="191"/>
        <end position="506"/>
    </location>
</feature>
<accession>A0AAT9HL75</accession>
<dbReference type="NCBIfam" id="TIGR03559">
    <property type="entry name" value="F420_Rv3520c"/>
    <property type="match status" value="1"/>
</dbReference>
<dbReference type="PANTHER" id="PTHR43244">
    <property type="match status" value="1"/>
</dbReference>
<dbReference type="Gene3D" id="3.20.20.30">
    <property type="entry name" value="Luciferase-like domain"/>
    <property type="match status" value="1"/>
</dbReference>
<feature type="compositionally biased region" description="Pro residues" evidence="2">
    <location>
        <begin position="147"/>
        <end position="159"/>
    </location>
</feature>
<reference evidence="4" key="1">
    <citation type="submission" date="2024-06" db="EMBL/GenBank/DDBJ databases">
        <authorList>
            <consortium name="consrtm"/>
            <person name="Uemura M."/>
            <person name="Terahara T."/>
        </authorList>
    </citation>
    <scope>NUCLEOTIDE SEQUENCE</scope>
    <source>
        <strain evidence="4">KM77-8</strain>
    </source>
</reference>
<dbReference type="Gene3D" id="3.30.1540.10">
    <property type="entry name" value="formyl-coa transferase, domain 3"/>
    <property type="match status" value="1"/>
</dbReference>
<dbReference type="InterPro" id="IPR011251">
    <property type="entry name" value="Luciferase-like_dom"/>
</dbReference>
<evidence type="ECO:0000259" key="3">
    <source>
        <dbReference type="Pfam" id="PF00296"/>
    </source>
</evidence>
<dbReference type="InterPro" id="IPR036661">
    <property type="entry name" value="Luciferase-like_sf"/>
</dbReference>